<evidence type="ECO:0000256" key="3">
    <source>
        <dbReference type="ARBA" id="ARBA00010708"/>
    </source>
</evidence>
<dbReference type="PANTHER" id="PTHR45866:SF12">
    <property type="entry name" value="DNA TOPOISOMERASE 4 SUBUNIT B"/>
    <property type="match status" value="1"/>
</dbReference>
<evidence type="ECO:0000256" key="4">
    <source>
        <dbReference type="ARBA" id="ARBA00022723"/>
    </source>
</evidence>
<dbReference type="GO" id="GO:0005694">
    <property type="term" value="C:chromosome"/>
    <property type="evidence" value="ECO:0007669"/>
    <property type="project" value="InterPro"/>
</dbReference>
<dbReference type="InterPro" id="IPR006171">
    <property type="entry name" value="TOPRIM_dom"/>
</dbReference>
<dbReference type="InterPro" id="IPR036890">
    <property type="entry name" value="HATPase_C_sf"/>
</dbReference>
<evidence type="ECO:0000256" key="9">
    <source>
        <dbReference type="HAMAP-Rule" id="MF_00939"/>
    </source>
</evidence>
<dbReference type="SUPFAM" id="SSF56719">
    <property type="entry name" value="Type II DNA topoisomerase"/>
    <property type="match status" value="1"/>
</dbReference>
<evidence type="ECO:0000256" key="1">
    <source>
        <dbReference type="ARBA" id="ARBA00000185"/>
    </source>
</evidence>
<dbReference type="GO" id="GO:0034335">
    <property type="term" value="F:DNA negative supercoiling activity"/>
    <property type="evidence" value="ECO:0007669"/>
    <property type="project" value="UniProtKB-ARBA"/>
</dbReference>
<name>A0A4R3YH76_9FIRM</name>
<dbReference type="FunFam" id="3.30.565.10:FF:000002">
    <property type="entry name" value="DNA gyrase subunit B"/>
    <property type="match status" value="1"/>
</dbReference>
<dbReference type="GO" id="GO:0007059">
    <property type="term" value="P:chromosome segregation"/>
    <property type="evidence" value="ECO:0007669"/>
    <property type="project" value="UniProtKB-UniRule"/>
</dbReference>
<feature type="site" description="Interaction with DNA" evidence="9">
    <location>
        <position position="506"/>
    </location>
</feature>
<dbReference type="Pfam" id="PF00986">
    <property type="entry name" value="DNA_gyraseB_C"/>
    <property type="match status" value="1"/>
</dbReference>
<comment type="similarity">
    <text evidence="9">Belongs to the type II topoisomerase family. ParE type 2 subfamily.</text>
</comment>
<proteinExistence type="inferred from homology"/>
<feature type="site" description="Interaction with DNA" evidence="9">
    <location>
        <position position="454"/>
    </location>
</feature>
<keyword evidence="9" id="KW-0067">ATP-binding</keyword>
<comment type="function">
    <text evidence="9">Topoisomerase IV is essential for chromosome segregation. It relaxes supercoiled DNA. Performs the decatenation events required during the replication of a circular DNA molecule.</text>
</comment>
<sequence>MKKNHYDESNIQILEGLEAVRKRPGMYIGSTDYRGLHHLIWEIVDNSIDEALAGYGNKITVTIGKDNSIKVEDEGRGMPTGMHASGKPTTEVILTILHAGGKFSEDGGYKTSGGLHGVGSSVVNALSEWLEVTVYRDGKIHQQRFEDGAKKISKLKVIGKTTKTGTTIHFKPNPEIFSTIEFNYSTICERLRESAFLLKGIQMNVIDERTDKHESFQYENGLEAFIEYLNYDKKTLHTTVSFDDVSNPIEVEVAFQFTDGYQENLISFVNLVRTGDGGTHETGFRSGFTKVFNEYARKYGLLKQKDKNLEGSDVREGLTGIISVKIPESLLQFEGQTKSKLGTPEARNIVENVVYEQINYFLEENKEAANQLINKMIKASQARNAARKAREEARKGKGNKVEKILSGKLAPAQSKDKKRKELYLVEGDSAGGSAKQGRDRKYQAILPLRGKVVNTEKAAMADILKNEEISTIINTVGAGVGADFNADDSNYSKVIIMTDADTDGAHIQVLLLTFFYRYMRGLIQAGKVYIALPPLYKVSKKSGKHEDVVYAWDDDELEEAKKKIGRGYAVQRYKGLGEMNADQLWETTMNPETRTLIQVSIEDAALVERRVSVLMGDKVEPRREWIEDNVQFSLEDSFFINQ</sequence>
<dbReference type="FunFam" id="3.30.230.10:FF:000005">
    <property type="entry name" value="DNA gyrase subunit B"/>
    <property type="match status" value="1"/>
</dbReference>
<dbReference type="InterPro" id="IPR018522">
    <property type="entry name" value="TopoIIA_CS"/>
</dbReference>
<dbReference type="CDD" id="cd00822">
    <property type="entry name" value="TopoII_Trans_DNA_gyrase"/>
    <property type="match status" value="1"/>
</dbReference>
<dbReference type="AlphaFoldDB" id="A0A4R3YH76"/>
<dbReference type="InterPro" id="IPR020568">
    <property type="entry name" value="Ribosomal_Su5_D2-typ_SF"/>
</dbReference>
<reference evidence="11 12" key="1">
    <citation type="submission" date="2019-03" db="EMBL/GenBank/DDBJ databases">
        <title>Genomic Encyclopedia of Type Strains, Phase IV (KMG-IV): sequencing the most valuable type-strain genomes for metagenomic binning, comparative biology and taxonomic classification.</title>
        <authorList>
            <person name="Goeker M."/>
        </authorList>
    </citation>
    <scope>NUCLEOTIDE SEQUENCE [LARGE SCALE GENOMIC DNA]</scope>
    <source>
        <strain evidence="11 12">DSM 29487</strain>
    </source>
</reference>
<dbReference type="NCBIfam" id="NF004189">
    <property type="entry name" value="PRK05644.1"/>
    <property type="match status" value="1"/>
</dbReference>
<dbReference type="FunFam" id="3.40.50.670:FF:000002">
    <property type="entry name" value="DNA gyrase subunit B"/>
    <property type="match status" value="1"/>
</dbReference>
<dbReference type="Gene3D" id="3.40.50.670">
    <property type="match status" value="1"/>
</dbReference>
<comment type="subunit">
    <text evidence="8 9">Heterotetramer composed of ParC and ParE.</text>
</comment>
<dbReference type="NCBIfam" id="TIGR01058">
    <property type="entry name" value="parE_Gpos"/>
    <property type="match status" value="1"/>
</dbReference>
<dbReference type="Gene3D" id="3.30.565.10">
    <property type="entry name" value="Histidine kinase-like ATPase, C-terminal domain"/>
    <property type="match status" value="1"/>
</dbReference>
<dbReference type="PROSITE" id="PS50880">
    <property type="entry name" value="TOPRIM"/>
    <property type="match status" value="1"/>
</dbReference>
<evidence type="ECO:0000256" key="2">
    <source>
        <dbReference type="ARBA" id="ARBA00001946"/>
    </source>
</evidence>
<dbReference type="EC" id="5.6.2.2" evidence="9"/>
<feature type="binding site" evidence="9">
    <location>
        <position position="46"/>
    </location>
    <ligand>
        <name>ATP</name>
        <dbReference type="ChEBI" id="CHEBI:30616"/>
    </ligand>
</feature>
<protein>
    <recommendedName>
        <fullName evidence="9">DNA topoisomerase 4 subunit B</fullName>
        <ecNumber evidence="9">5.6.2.2</ecNumber>
    </recommendedName>
    <alternativeName>
        <fullName evidence="9">Topoisomerase IV subunit B</fullName>
    </alternativeName>
</protein>
<accession>A0A4R3YH76</accession>
<evidence type="ECO:0000313" key="11">
    <source>
        <dbReference type="EMBL" id="TCV91520.1"/>
    </source>
</evidence>
<dbReference type="InterPro" id="IPR001241">
    <property type="entry name" value="Topo_IIA"/>
</dbReference>
<feature type="domain" description="Toprim" evidence="10">
    <location>
        <begin position="420"/>
        <end position="534"/>
    </location>
</feature>
<dbReference type="InterPro" id="IPR005740">
    <property type="entry name" value="ParE_type2"/>
</dbReference>
<organism evidence="11 12">
    <name type="scientific">Longibaculum muris</name>
    <dbReference type="NCBI Taxonomy" id="1796628"/>
    <lineage>
        <taxon>Bacteria</taxon>
        <taxon>Bacillati</taxon>
        <taxon>Bacillota</taxon>
        <taxon>Erysipelotrichia</taxon>
        <taxon>Erysipelotrichales</taxon>
        <taxon>Coprobacillaceae</taxon>
        <taxon>Longibaculum</taxon>
    </lineage>
</organism>
<dbReference type="InterPro" id="IPR013760">
    <property type="entry name" value="Topo_IIA-like_dom_sf"/>
</dbReference>
<feature type="site" description="Interaction with DNA" evidence="9">
    <location>
        <position position="622"/>
    </location>
</feature>
<comment type="catalytic activity">
    <reaction evidence="1 9">
        <text>ATP-dependent breakage, passage and rejoining of double-stranded DNA.</text>
        <dbReference type="EC" id="5.6.2.2"/>
    </reaction>
</comment>
<keyword evidence="5" id="KW-0460">Magnesium</keyword>
<dbReference type="InterPro" id="IPR003594">
    <property type="entry name" value="HATPase_dom"/>
</dbReference>
<keyword evidence="7 9" id="KW-0413">Isomerase</keyword>
<dbReference type="InterPro" id="IPR000565">
    <property type="entry name" value="Topo_IIA_B"/>
</dbReference>
<dbReference type="InterPro" id="IPR014721">
    <property type="entry name" value="Ribsml_uS5_D2-typ_fold_subgr"/>
</dbReference>
<comment type="similarity">
    <text evidence="3">Belongs to the type II topoisomerase GyrB family.</text>
</comment>
<dbReference type="SMART" id="SM00387">
    <property type="entry name" value="HATPase_c"/>
    <property type="match status" value="1"/>
</dbReference>
<dbReference type="PROSITE" id="PS00177">
    <property type="entry name" value="TOPOISOMERASE_II"/>
    <property type="match status" value="1"/>
</dbReference>
<feature type="binding site" evidence="9">
    <location>
        <begin position="114"/>
        <end position="120"/>
    </location>
    <ligand>
        <name>ATP</name>
        <dbReference type="ChEBI" id="CHEBI:30616"/>
    </ligand>
</feature>
<dbReference type="CDD" id="cd16928">
    <property type="entry name" value="HATPase_GyrB-like"/>
    <property type="match status" value="1"/>
</dbReference>
<feature type="binding site" evidence="9">
    <location>
        <position position="6"/>
    </location>
    <ligand>
        <name>ATP</name>
        <dbReference type="ChEBI" id="CHEBI:30616"/>
    </ligand>
</feature>
<dbReference type="InterPro" id="IPR002288">
    <property type="entry name" value="DNA_gyrase_B_C"/>
</dbReference>
<dbReference type="SUPFAM" id="SSF54211">
    <property type="entry name" value="Ribosomal protein S5 domain 2-like"/>
    <property type="match status" value="1"/>
</dbReference>
<dbReference type="GO" id="GO:0005524">
    <property type="term" value="F:ATP binding"/>
    <property type="evidence" value="ECO:0007669"/>
    <property type="project" value="UniProtKB-UniRule"/>
</dbReference>
<dbReference type="Pfam" id="PF01751">
    <property type="entry name" value="Toprim"/>
    <property type="match status" value="1"/>
</dbReference>
<comment type="caution">
    <text evidence="11">The sequence shown here is derived from an EMBL/GenBank/DDBJ whole genome shotgun (WGS) entry which is preliminary data.</text>
</comment>
<dbReference type="GO" id="GO:0003677">
    <property type="term" value="F:DNA binding"/>
    <property type="evidence" value="ECO:0007669"/>
    <property type="project" value="UniProtKB-UniRule"/>
</dbReference>
<dbReference type="GO" id="GO:0006265">
    <property type="term" value="P:DNA topological change"/>
    <property type="evidence" value="ECO:0007669"/>
    <property type="project" value="UniProtKB-UniRule"/>
</dbReference>
<dbReference type="Pfam" id="PF00204">
    <property type="entry name" value="DNA_gyraseB"/>
    <property type="match status" value="1"/>
</dbReference>
<dbReference type="Gene3D" id="3.30.230.10">
    <property type="match status" value="1"/>
</dbReference>
<dbReference type="Proteomes" id="UP000295515">
    <property type="component" value="Unassembled WGS sequence"/>
</dbReference>
<dbReference type="PANTHER" id="PTHR45866">
    <property type="entry name" value="DNA GYRASE/TOPOISOMERASE SUBUNIT B"/>
    <property type="match status" value="1"/>
</dbReference>
<evidence type="ECO:0000256" key="5">
    <source>
        <dbReference type="ARBA" id="ARBA00022842"/>
    </source>
</evidence>
<gene>
    <name evidence="9" type="primary">parE</name>
    <name evidence="11" type="ORF">EDD60_13115</name>
</gene>
<comment type="cofactor">
    <cofactor evidence="2">
        <name>Mg(2+)</name>
        <dbReference type="ChEBI" id="CHEBI:18420"/>
    </cofactor>
</comment>
<dbReference type="HAMAP" id="MF_00939">
    <property type="entry name" value="ParE_type2"/>
    <property type="match status" value="1"/>
</dbReference>
<evidence type="ECO:0000259" key="10">
    <source>
        <dbReference type="PROSITE" id="PS50880"/>
    </source>
</evidence>
<dbReference type="GeneID" id="98916663"/>
<keyword evidence="12" id="KW-1185">Reference proteome</keyword>
<dbReference type="SMART" id="SM00433">
    <property type="entry name" value="TOP2c"/>
    <property type="match status" value="1"/>
</dbReference>
<keyword evidence="9" id="KW-0799">Topoisomerase</keyword>
<dbReference type="InterPro" id="IPR013759">
    <property type="entry name" value="Topo_IIA_B_C"/>
</dbReference>
<dbReference type="RefSeq" id="WP_066450605.1">
    <property type="nucleotide sequence ID" value="NZ_CAUWFI010000001.1"/>
</dbReference>
<keyword evidence="9" id="KW-0547">Nucleotide-binding</keyword>
<feature type="binding site" evidence="9">
    <location>
        <position position="338"/>
    </location>
    <ligand>
        <name>ATP</name>
        <dbReference type="ChEBI" id="CHEBI:30616"/>
    </ligand>
</feature>
<dbReference type="EMBL" id="SMCQ01000031">
    <property type="protein sequence ID" value="TCV91520.1"/>
    <property type="molecule type" value="Genomic_DNA"/>
</dbReference>
<dbReference type="PRINTS" id="PR01159">
    <property type="entry name" value="DNAGYRASEB"/>
</dbReference>
<dbReference type="PRINTS" id="PR00418">
    <property type="entry name" value="TPI2FAMILY"/>
</dbReference>
<evidence type="ECO:0000313" key="12">
    <source>
        <dbReference type="Proteomes" id="UP000295515"/>
    </source>
</evidence>
<keyword evidence="4" id="KW-0479">Metal-binding</keyword>
<evidence type="ECO:0000256" key="8">
    <source>
        <dbReference type="ARBA" id="ARBA00063644"/>
    </source>
</evidence>
<evidence type="ECO:0000256" key="6">
    <source>
        <dbReference type="ARBA" id="ARBA00023125"/>
    </source>
</evidence>
<dbReference type="InterPro" id="IPR013506">
    <property type="entry name" value="Topo_IIA_bsu_dom2"/>
</dbReference>
<keyword evidence="6 9" id="KW-0238">DNA-binding</keyword>
<dbReference type="GO" id="GO:0046872">
    <property type="term" value="F:metal ion binding"/>
    <property type="evidence" value="ECO:0007669"/>
    <property type="project" value="UniProtKB-KW"/>
</dbReference>
<dbReference type="Pfam" id="PF02518">
    <property type="entry name" value="HATPase_c"/>
    <property type="match status" value="1"/>
</dbReference>
<evidence type="ECO:0000256" key="7">
    <source>
        <dbReference type="ARBA" id="ARBA00023235"/>
    </source>
</evidence>
<feature type="binding site" evidence="9">
    <location>
        <position position="73"/>
    </location>
    <ligand>
        <name>ATP</name>
        <dbReference type="ChEBI" id="CHEBI:30616"/>
    </ligand>
</feature>
<dbReference type="SUPFAM" id="SSF55874">
    <property type="entry name" value="ATPase domain of HSP90 chaperone/DNA topoisomerase II/histidine kinase"/>
    <property type="match status" value="1"/>
</dbReference>